<dbReference type="GO" id="GO:0008010">
    <property type="term" value="F:structural constituent of chitin-based larval cuticle"/>
    <property type="evidence" value="ECO:0007669"/>
    <property type="project" value="TreeGrafter"/>
</dbReference>
<dbReference type="PANTHER" id="PTHR10380:SF173">
    <property type="entry name" value="CUTICULAR PROTEIN 47EF, ISOFORM C-RELATED"/>
    <property type="match status" value="1"/>
</dbReference>
<evidence type="ECO:0000256" key="3">
    <source>
        <dbReference type="SAM" id="MobiDB-lite"/>
    </source>
</evidence>
<dbReference type="EMBL" id="GIFC01013833">
    <property type="protein sequence ID" value="MXU95916.1"/>
    <property type="molecule type" value="Transcribed_RNA"/>
</dbReference>
<evidence type="ECO:0000256" key="2">
    <source>
        <dbReference type="PROSITE-ProRule" id="PRU00497"/>
    </source>
</evidence>
<dbReference type="PANTHER" id="PTHR10380">
    <property type="entry name" value="CUTICLE PROTEIN"/>
    <property type="match status" value="1"/>
</dbReference>
<dbReference type="AlphaFoldDB" id="A0A6B0V273"/>
<evidence type="ECO:0000256" key="1">
    <source>
        <dbReference type="ARBA" id="ARBA00022460"/>
    </source>
</evidence>
<evidence type="ECO:0000313" key="5">
    <source>
        <dbReference type="EMBL" id="MXU95916.1"/>
    </source>
</evidence>
<accession>A0A6B0V273</accession>
<dbReference type="GO" id="GO:0062129">
    <property type="term" value="C:chitin-based extracellular matrix"/>
    <property type="evidence" value="ECO:0007669"/>
    <property type="project" value="TreeGrafter"/>
</dbReference>
<dbReference type="PROSITE" id="PS00233">
    <property type="entry name" value="CHIT_BIND_RR_1"/>
    <property type="match status" value="1"/>
</dbReference>
<proteinExistence type="predicted"/>
<dbReference type="InterPro" id="IPR031311">
    <property type="entry name" value="CHIT_BIND_RR_consensus"/>
</dbReference>
<name>A0A6B0V273_IXORI</name>
<keyword evidence="1 2" id="KW-0193">Cuticle</keyword>
<feature type="signal peptide" evidence="4">
    <location>
        <begin position="1"/>
        <end position="19"/>
    </location>
</feature>
<dbReference type="PROSITE" id="PS51155">
    <property type="entry name" value="CHIT_BIND_RR_2"/>
    <property type="match status" value="1"/>
</dbReference>
<dbReference type="Pfam" id="PF00379">
    <property type="entry name" value="Chitin_bind_4"/>
    <property type="match status" value="1"/>
</dbReference>
<dbReference type="InterPro" id="IPR000618">
    <property type="entry name" value="Insect_cuticle"/>
</dbReference>
<evidence type="ECO:0000256" key="4">
    <source>
        <dbReference type="SAM" id="SignalP"/>
    </source>
</evidence>
<organism evidence="5">
    <name type="scientific">Ixodes ricinus</name>
    <name type="common">Common tick</name>
    <name type="synonym">Acarus ricinus</name>
    <dbReference type="NCBI Taxonomy" id="34613"/>
    <lineage>
        <taxon>Eukaryota</taxon>
        <taxon>Metazoa</taxon>
        <taxon>Ecdysozoa</taxon>
        <taxon>Arthropoda</taxon>
        <taxon>Chelicerata</taxon>
        <taxon>Arachnida</taxon>
        <taxon>Acari</taxon>
        <taxon>Parasitiformes</taxon>
        <taxon>Ixodida</taxon>
        <taxon>Ixodoidea</taxon>
        <taxon>Ixodidae</taxon>
        <taxon>Ixodinae</taxon>
        <taxon>Ixodes</taxon>
    </lineage>
</organism>
<protein>
    <submittedName>
        <fullName evidence="5">Putative cuticle protein</fullName>
    </submittedName>
</protein>
<dbReference type="InterPro" id="IPR050468">
    <property type="entry name" value="Cuticle_Struct_Prot"/>
</dbReference>
<sequence length="199" mass="21636">MKLQVLTLITALLPTVVRTAPTLLNGVVTNRFRNDDGQGNYQFGYDWTHPGGEGVFQRESGDSAGRKQGSYGLKDADGRVRVVSYIADENGFRVSVSTNEPGTRPSAPADVRFQLPDAQLTSTAFQSQAPAFQSQAPTFPSQASTFQNRAPTFPIRAPLERVNLARSLEPAPVLFSQPTGVLPPYVRRVVFQPSNLGKS</sequence>
<reference evidence="5" key="1">
    <citation type="submission" date="2019-12" db="EMBL/GenBank/DDBJ databases">
        <title>An insight into the sialome of adult female Ixodes ricinus ticks feeding for 6 days.</title>
        <authorList>
            <person name="Perner J."/>
            <person name="Ribeiro J.M.C."/>
        </authorList>
    </citation>
    <scope>NUCLEOTIDE SEQUENCE</scope>
    <source>
        <strain evidence="5">Semi-engorged</strain>
        <tissue evidence="5">Salivary glands</tissue>
    </source>
</reference>
<feature type="chain" id="PRO_5025516191" evidence="4">
    <location>
        <begin position="20"/>
        <end position="199"/>
    </location>
</feature>
<keyword evidence="4" id="KW-0732">Signal</keyword>
<feature type="region of interest" description="Disordered" evidence="3">
    <location>
        <begin position="52"/>
        <end position="72"/>
    </location>
</feature>
<dbReference type="PRINTS" id="PR00947">
    <property type="entry name" value="CUTICLE"/>
</dbReference>